<proteinExistence type="predicted"/>
<evidence type="ECO:0000313" key="2">
    <source>
        <dbReference type="Proteomes" id="UP001638806"/>
    </source>
</evidence>
<comment type="caution">
    <text evidence="1">The sequence shown here is derived from an EMBL/GenBank/DDBJ whole genome shotgun (WGS) entry which is preliminary data.</text>
</comment>
<keyword evidence="2" id="KW-1185">Reference proteome</keyword>
<organism evidence="1 2">
    <name type="scientific">Purpureocillium lilacinum</name>
    <name type="common">Paecilomyces lilacinus</name>
    <dbReference type="NCBI Taxonomy" id="33203"/>
    <lineage>
        <taxon>Eukaryota</taxon>
        <taxon>Fungi</taxon>
        <taxon>Dikarya</taxon>
        <taxon>Ascomycota</taxon>
        <taxon>Pezizomycotina</taxon>
        <taxon>Sordariomycetes</taxon>
        <taxon>Hypocreomycetidae</taxon>
        <taxon>Hypocreales</taxon>
        <taxon>Ophiocordycipitaceae</taxon>
        <taxon>Purpureocillium</taxon>
    </lineage>
</organism>
<name>A0ACC4DLF1_PURLI</name>
<protein>
    <submittedName>
        <fullName evidence="1">Uncharacterized protein</fullName>
    </submittedName>
</protein>
<reference evidence="1" key="1">
    <citation type="submission" date="2024-12" db="EMBL/GenBank/DDBJ databases">
        <title>Comparative genomics and development of molecular markers within Purpureocillium lilacinum and among Purpureocillium species.</title>
        <authorList>
            <person name="Yeh Z.-Y."/>
            <person name="Ni N.-T."/>
            <person name="Lo P.-H."/>
            <person name="Mushyakhwo K."/>
            <person name="Lin C.-F."/>
            <person name="Nai Y.-S."/>
        </authorList>
    </citation>
    <scope>NUCLEOTIDE SEQUENCE</scope>
    <source>
        <strain evidence="1">NCHU-NPUST-175</strain>
    </source>
</reference>
<gene>
    <name evidence="1" type="ORF">ACCO45_009011</name>
</gene>
<dbReference type="EMBL" id="JBGNUJ010000008">
    <property type="protein sequence ID" value="KAL3956165.1"/>
    <property type="molecule type" value="Genomic_DNA"/>
</dbReference>
<dbReference type="Proteomes" id="UP001638806">
    <property type="component" value="Unassembled WGS sequence"/>
</dbReference>
<evidence type="ECO:0000313" key="1">
    <source>
        <dbReference type="EMBL" id="KAL3956165.1"/>
    </source>
</evidence>
<accession>A0ACC4DLF1</accession>
<sequence>MATTLEEDVASLNAIVASALSLFTKLKDVLEQICPPSPSPNMTSSKAARDLIKAHSSKVALFLTNDPYNPSAVVSVIRQLMESPVPGLVAAAQACTEEDYTLLFRRDLIFRAKQVLERLIDLMKWVPLDGRLADASNSPHLLIGSGRKTLRDIKAELKDWSEEVPDEDQGDNQDEHSDDANSDIDAQDLADQLMSGPAPIPCGDPNEIRPRLNVVIKRLGLMTLFYGAVIKRRITTAPELPPALRFTAIKTTDRLEEAANILALLPDRFEAVALTLYEPNTRKADEVMDLVTRETAAVRDLLKTDWEGKDDEFTAWSKKFEDEFMRCGREDAVQRDPEPQPAT</sequence>